<evidence type="ECO:0000313" key="1">
    <source>
        <dbReference type="EMBL" id="MEC5388199.1"/>
    </source>
</evidence>
<accession>A0ABU6K9D6</accession>
<sequence length="260" mass="28837">MSDSTKPDTEVADYLARYGNVGFEDFRRMAADDKLSAWEKIGFPDSYRKGLEQDIFLDIARKLPALDGQQQIIIDIGAGCSDLPRKLIDRSIAHRHRLILVDSAEMLGLLPDGTGVEKVAARFPDCPTLIASLQGRVNAVLVYSVFQYVFAEGNTWAFLDACLSMLAPGGSILIGDIPNISRRKRFFASETGIAHHKQFTGRDESPTVSFNRLEPAHIDDAVIMGLIMRCRNAGFDAWVVPQDASLPMANRREDILITRP</sequence>
<dbReference type="GO" id="GO:0008168">
    <property type="term" value="F:methyltransferase activity"/>
    <property type="evidence" value="ECO:0007669"/>
    <property type="project" value="UniProtKB-KW"/>
</dbReference>
<keyword evidence="1" id="KW-0489">Methyltransferase</keyword>
<dbReference type="InterPro" id="IPR029063">
    <property type="entry name" value="SAM-dependent_MTases_sf"/>
</dbReference>
<proteinExistence type="predicted"/>
<name>A0ABU6K9D6_9RHOO</name>
<dbReference type="SUPFAM" id="SSF53335">
    <property type="entry name" value="S-adenosyl-L-methionine-dependent methyltransferases"/>
    <property type="match status" value="1"/>
</dbReference>
<dbReference type="GO" id="GO:0032259">
    <property type="term" value="P:methylation"/>
    <property type="evidence" value="ECO:0007669"/>
    <property type="project" value="UniProtKB-KW"/>
</dbReference>
<organism evidence="1 2">
    <name type="scientific">Uliginosibacterium silvisoli</name>
    <dbReference type="NCBI Taxonomy" id="3114758"/>
    <lineage>
        <taxon>Bacteria</taxon>
        <taxon>Pseudomonadati</taxon>
        <taxon>Pseudomonadota</taxon>
        <taxon>Betaproteobacteria</taxon>
        <taxon>Rhodocyclales</taxon>
        <taxon>Zoogloeaceae</taxon>
        <taxon>Uliginosibacterium</taxon>
    </lineage>
</organism>
<gene>
    <name evidence="1" type="ORF">VVD49_20865</name>
</gene>
<keyword evidence="1" id="KW-0808">Transferase</keyword>
<dbReference type="RefSeq" id="WP_327601174.1">
    <property type="nucleotide sequence ID" value="NZ_JAYXHS010000005.1"/>
</dbReference>
<dbReference type="EC" id="2.1.-.-" evidence="1"/>
<keyword evidence="2" id="KW-1185">Reference proteome</keyword>
<dbReference type="EMBL" id="JAYXHS010000005">
    <property type="protein sequence ID" value="MEC5388199.1"/>
    <property type="molecule type" value="Genomic_DNA"/>
</dbReference>
<evidence type="ECO:0000313" key="2">
    <source>
        <dbReference type="Proteomes" id="UP001331561"/>
    </source>
</evidence>
<protein>
    <submittedName>
        <fullName evidence="1">Class I SAM-dependent methyltransferase</fullName>
        <ecNumber evidence="1">2.1.-.-</ecNumber>
    </submittedName>
</protein>
<dbReference type="Gene3D" id="3.40.50.150">
    <property type="entry name" value="Vaccinia Virus protein VP39"/>
    <property type="match status" value="1"/>
</dbReference>
<reference evidence="1 2" key="1">
    <citation type="submission" date="2024-01" db="EMBL/GenBank/DDBJ databases">
        <title>Uliginosibacterium soil sp. nov.</title>
        <authorList>
            <person name="Lv Y."/>
        </authorList>
    </citation>
    <scope>NUCLEOTIDE SEQUENCE [LARGE SCALE GENOMIC DNA]</scope>
    <source>
        <strain evidence="1 2">H3</strain>
    </source>
</reference>
<comment type="caution">
    <text evidence="1">The sequence shown here is derived from an EMBL/GenBank/DDBJ whole genome shotgun (WGS) entry which is preliminary data.</text>
</comment>
<dbReference type="Proteomes" id="UP001331561">
    <property type="component" value="Unassembled WGS sequence"/>
</dbReference>